<evidence type="ECO:0000313" key="1">
    <source>
        <dbReference type="EMBL" id="KAL2053573.1"/>
    </source>
</evidence>
<sequence>MAIVRSGRKKALAKTLNRMVRNAQAKVQERTNSALHLASTTQKVWNKQCKQDRCRLRAQVSSAGRGGILRDDEQALLKPFKKKTEEAQTMPASGEGVRALSEGAELAWGRLRELRSATLEAAGVRDYVDSCWGRGRRGMRRWICTDWSSRGAEGRGGRGRRRVADWGR</sequence>
<dbReference type="Proteomes" id="UP001590951">
    <property type="component" value="Unassembled WGS sequence"/>
</dbReference>
<accession>A0ABR4BCE5</accession>
<protein>
    <submittedName>
        <fullName evidence="1">Uncharacterized protein</fullName>
    </submittedName>
</protein>
<proteinExistence type="predicted"/>
<dbReference type="EMBL" id="JBHFEH010000020">
    <property type="protein sequence ID" value="KAL2053573.1"/>
    <property type="molecule type" value="Genomic_DNA"/>
</dbReference>
<comment type="caution">
    <text evidence="1">The sequence shown here is derived from an EMBL/GenBank/DDBJ whole genome shotgun (WGS) entry which is preliminary data.</text>
</comment>
<evidence type="ECO:0000313" key="2">
    <source>
        <dbReference type="Proteomes" id="UP001590951"/>
    </source>
</evidence>
<keyword evidence="2" id="KW-1185">Reference proteome</keyword>
<gene>
    <name evidence="1" type="ORF">ABVK25_006226</name>
</gene>
<reference evidence="1 2" key="1">
    <citation type="submission" date="2024-09" db="EMBL/GenBank/DDBJ databases">
        <title>Rethinking Asexuality: The Enigmatic Case of Functional Sexual Genes in Lepraria (Stereocaulaceae).</title>
        <authorList>
            <person name="Doellman M."/>
            <person name="Sun Y."/>
            <person name="Barcenas-Pena A."/>
            <person name="Lumbsch H.T."/>
            <person name="Grewe F."/>
        </authorList>
    </citation>
    <scope>NUCLEOTIDE SEQUENCE [LARGE SCALE GENOMIC DNA]</scope>
    <source>
        <strain evidence="1 2">Grewe 0041</strain>
    </source>
</reference>
<organism evidence="1 2">
    <name type="scientific">Lepraria finkii</name>
    <dbReference type="NCBI Taxonomy" id="1340010"/>
    <lineage>
        <taxon>Eukaryota</taxon>
        <taxon>Fungi</taxon>
        <taxon>Dikarya</taxon>
        <taxon>Ascomycota</taxon>
        <taxon>Pezizomycotina</taxon>
        <taxon>Lecanoromycetes</taxon>
        <taxon>OSLEUM clade</taxon>
        <taxon>Lecanoromycetidae</taxon>
        <taxon>Lecanorales</taxon>
        <taxon>Lecanorineae</taxon>
        <taxon>Stereocaulaceae</taxon>
        <taxon>Lepraria</taxon>
    </lineage>
</organism>
<name>A0ABR4BCE5_9LECA</name>